<accession>A0A2Y8JZT7</accession>
<evidence type="ECO:0000313" key="1">
    <source>
        <dbReference type="EMBL" id="SQP90284.1"/>
    </source>
</evidence>
<proteinExistence type="predicted"/>
<protein>
    <submittedName>
        <fullName evidence="1">Prophage protein</fullName>
    </submittedName>
</protein>
<evidence type="ECO:0000313" key="2">
    <source>
        <dbReference type="Proteomes" id="UP000250671"/>
    </source>
</evidence>
<organism evidence="1 2">
    <name type="scientific">Escherichia coli</name>
    <dbReference type="NCBI Taxonomy" id="562"/>
    <lineage>
        <taxon>Bacteria</taxon>
        <taxon>Pseudomonadati</taxon>
        <taxon>Pseudomonadota</taxon>
        <taxon>Gammaproteobacteria</taxon>
        <taxon>Enterobacterales</taxon>
        <taxon>Enterobacteriaceae</taxon>
        <taxon>Escherichia</taxon>
    </lineage>
</organism>
<sequence>MKNRKAKILLTCRNARGVQQWLKLSNRRMGLFTNTADIVMCSLNKPSAAQNRWRNHGSQRTEGE</sequence>
<reference evidence="1 2" key="1">
    <citation type="submission" date="2018-06" db="EMBL/GenBank/DDBJ databases">
        <authorList>
            <consortium name="Pathogen Informatics"/>
            <person name="Doyle S."/>
        </authorList>
    </citation>
    <scope>NUCLEOTIDE SEQUENCE [LARGE SCALE GENOMIC DNA]</scope>
    <source>
        <strain evidence="1 2">VREC0535</strain>
    </source>
</reference>
<dbReference type="AlphaFoldDB" id="A0A2Y8JZT7"/>
<name>A0A2Y8JZT7_ECOLX</name>
<dbReference type="Proteomes" id="UP000250671">
    <property type="component" value="Unassembled WGS sequence"/>
</dbReference>
<dbReference type="RefSeq" id="WP_089540160.1">
    <property type="nucleotide sequence ID" value="NZ_CASDNB010000034.1"/>
</dbReference>
<gene>
    <name evidence="1" type="ORF">SAMEA3752557_05404</name>
</gene>
<dbReference type="EMBL" id="UCZA01000059">
    <property type="protein sequence ID" value="SQP90284.1"/>
    <property type="molecule type" value="Genomic_DNA"/>
</dbReference>